<name>A0A4Y2UZN2_ARAVE</name>
<proteinExistence type="predicted"/>
<gene>
    <name evidence="2" type="ORF">AVEN_49616_1</name>
</gene>
<protein>
    <submittedName>
        <fullName evidence="2">Uncharacterized protein</fullName>
    </submittedName>
</protein>
<accession>A0A4Y2UZN2</accession>
<evidence type="ECO:0000313" key="3">
    <source>
        <dbReference type="Proteomes" id="UP000499080"/>
    </source>
</evidence>
<dbReference type="EMBL" id="BGPR01040769">
    <property type="protein sequence ID" value="GBO16957.1"/>
    <property type="molecule type" value="Genomic_DNA"/>
</dbReference>
<evidence type="ECO:0000313" key="2">
    <source>
        <dbReference type="EMBL" id="GBO16957.1"/>
    </source>
</evidence>
<reference evidence="2 3" key="1">
    <citation type="journal article" date="2019" name="Sci. Rep.">
        <title>Orb-weaving spider Araneus ventricosus genome elucidates the spidroin gene catalogue.</title>
        <authorList>
            <person name="Kono N."/>
            <person name="Nakamura H."/>
            <person name="Ohtoshi R."/>
            <person name="Moran D.A.P."/>
            <person name="Shinohara A."/>
            <person name="Yoshida Y."/>
            <person name="Fujiwara M."/>
            <person name="Mori M."/>
            <person name="Tomita M."/>
            <person name="Arakawa K."/>
        </authorList>
    </citation>
    <scope>NUCLEOTIDE SEQUENCE [LARGE SCALE GENOMIC DNA]</scope>
</reference>
<comment type="caution">
    <text evidence="2">The sequence shown here is derived from an EMBL/GenBank/DDBJ whole genome shotgun (WGS) entry which is preliminary data.</text>
</comment>
<dbReference type="Proteomes" id="UP000499080">
    <property type="component" value="Unassembled WGS sequence"/>
</dbReference>
<sequence>MLTLTPLTTEGSQNRVQLYEEVCLLMDSDRIRKTGAGSGRRLMMPDPVFRIATPSGGRCEWRASLISTPKGSLNDHSPNCPLPAFGTVTGRNPPH</sequence>
<dbReference type="AlphaFoldDB" id="A0A4Y2UZN2"/>
<evidence type="ECO:0000256" key="1">
    <source>
        <dbReference type="SAM" id="MobiDB-lite"/>
    </source>
</evidence>
<organism evidence="2 3">
    <name type="scientific">Araneus ventricosus</name>
    <name type="common">Orbweaver spider</name>
    <name type="synonym">Epeira ventricosa</name>
    <dbReference type="NCBI Taxonomy" id="182803"/>
    <lineage>
        <taxon>Eukaryota</taxon>
        <taxon>Metazoa</taxon>
        <taxon>Ecdysozoa</taxon>
        <taxon>Arthropoda</taxon>
        <taxon>Chelicerata</taxon>
        <taxon>Arachnida</taxon>
        <taxon>Araneae</taxon>
        <taxon>Araneomorphae</taxon>
        <taxon>Entelegynae</taxon>
        <taxon>Araneoidea</taxon>
        <taxon>Araneidae</taxon>
        <taxon>Araneus</taxon>
    </lineage>
</organism>
<feature type="region of interest" description="Disordered" evidence="1">
    <location>
        <begin position="70"/>
        <end position="95"/>
    </location>
</feature>
<keyword evidence="3" id="KW-1185">Reference proteome</keyword>